<comment type="caution">
    <text evidence="2">The sequence shown here is derived from an EMBL/GenBank/DDBJ whole genome shotgun (WGS) entry which is preliminary data.</text>
</comment>
<accession>A0A851GFA1</accession>
<feature type="region of interest" description="Disordered" evidence="1">
    <location>
        <begin position="27"/>
        <end position="73"/>
    </location>
</feature>
<name>A0A851GFA1_9BACT</name>
<keyword evidence="3" id="KW-1185">Reference proteome</keyword>
<dbReference type="RefSeq" id="WP_178932764.1">
    <property type="nucleotide sequence ID" value="NZ_JACBAZ010000004.1"/>
</dbReference>
<gene>
    <name evidence="2" type="ORF">HW115_10785</name>
</gene>
<reference evidence="2 3" key="1">
    <citation type="submission" date="2020-07" db="EMBL/GenBank/DDBJ databases">
        <title>Roseicoccus Jingziensis gen. nov., sp. nov., isolated from coastal seawater.</title>
        <authorList>
            <person name="Feng X."/>
        </authorList>
    </citation>
    <scope>NUCLEOTIDE SEQUENCE [LARGE SCALE GENOMIC DNA]</scope>
    <source>
        <strain evidence="2 3">N1E253</strain>
    </source>
</reference>
<sequence>MNYTRIIIPSAWGVSLVAAFLIGGQSKQSSNDSDDSGSQSQGQSYSSTSSGGSGNSLAEIRKRSHSRNSAKSSSAKSFEIGDIASNIDPVSRTSDLLKLINTLGPNDFQQVVADFRALDMTRERMSEYAMLLHAWAKVDPVGALDYAEQNTGTPFARQTILASWASDDPESAIVWAKEHHEGDRANPWLVGVIRGIASTDPKRATEVMHELPFSRERGEALGSIVPYIAKQGHDQALLWLDTIKDEKLLNGATAYMASNLAKSDPKTTADWVSTLDDNEAKHRAVREVAEQWEDQDLSSAIAWANTLDGNSKTQAANELIGDYARENPAEAANWLQSMNNEPGYQSTLRSYIWSTSRSHPEFSLAQVSEIPDARSQERYYERILSRWKQQDAEAASSWINNNPVPDTVLKRLNR</sequence>
<feature type="compositionally biased region" description="Low complexity" evidence="1">
    <location>
        <begin position="27"/>
        <end position="50"/>
    </location>
</feature>
<dbReference type="AlphaFoldDB" id="A0A851GFA1"/>
<dbReference type="Proteomes" id="UP000557872">
    <property type="component" value="Unassembled WGS sequence"/>
</dbReference>
<evidence type="ECO:0000313" key="3">
    <source>
        <dbReference type="Proteomes" id="UP000557872"/>
    </source>
</evidence>
<dbReference type="EMBL" id="JACBAZ010000004">
    <property type="protein sequence ID" value="NWK56096.1"/>
    <property type="molecule type" value="Genomic_DNA"/>
</dbReference>
<proteinExistence type="predicted"/>
<evidence type="ECO:0000313" key="2">
    <source>
        <dbReference type="EMBL" id="NWK56096.1"/>
    </source>
</evidence>
<evidence type="ECO:0000256" key="1">
    <source>
        <dbReference type="SAM" id="MobiDB-lite"/>
    </source>
</evidence>
<organism evidence="2 3">
    <name type="scientific">Oceaniferula marina</name>
    <dbReference type="NCBI Taxonomy" id="2748318"/>
    <lineage>
        <taxon>Bacteria</taxon>
        <taxon>Pseudomonadati</taxon>
        <taxon>Verrucomicrobiota</taxon>
        <taxon>Verrucomicrobiia</taxon>
        <taxon>Verrucomicrobiales</taxon>
        <taxon>Verrucomicrobiaceae</taxon>
        <taxon>Oceaniferula</taxon>
    </lineage>
</organism>
<protein>
    <submittedName>
        <fullName evidence="2">Uncharacterized protein</fullName>
    </submittedName>
</protein>